<dbReference type="GO" id="GO:0016779">
    <property type="term" value="F:nucleotidyltransferase activity"/>
    <property type="evidence" value="ECO:0007669"/>
    <property type="project" value="UniProtKB-KW"/>
</dbReference>
<dbReference type="Pfam" id="PF00899">
    <property type="entry name" value="ThiF"/>
    <property type="match status" value="1"/>
</dbReference>
<dbReference type="SMART" id="SM00450">
    <property type="entry name" value="RHOD"/>
    <property type="match status" value="1"/>
</dbReference>
<dbReference type="OrthoDB" id="10261062at2759"/>
<dbReference type="GO" id="GO:0006777">
    <property type="term" value="P:Mo-molybdopterin cofactor biosynthetic process"/>
    <property type="evidence" value="ECO:0007669"/>
    <property type="project" value="UniProtKB-KW"/>
</dbReference>
<dbReference type="InterPro" id="IPR045886">
    <property type="entry name" value="ThiF/MoeB/HesA"/>
</dbReference>
<keyword evidence="1 6" id="KW-0808">Transferase</keyword>
<keyword evidence="7" id="KW-1185">Reference proteome</keyword>
<dbReference type="InterPro" id="IPR036873">
    <property type="entry name" value="Rhodanese-like_dom_sf"/>
</dbReference>
<dbReference type="Pfam" id="PF00581">
    <property type="entry name" value="Rhodanese"/>
    <property type="match status" value="1"/>
</dbReference>
<reference evidence="6" key="1">
    <citation type="submission" date="2014-01" db="EMBL/GenBank/DDBJ databases">
        <authorList>
            <person name="Aslett M."/>
        </authorList>
    </citation>
    <scope>NUCLEOTIDE SEQUENCE</scope>
</reference>
<accession>A0A077ZGI4</accession>
<dbReference type="Proteomes" id="UP000030665">
    <property type="component" value="Unassembled WGS sequence"/>
</dbReference>
<dbReference type="GO" id="GO:0042292">
    <property type="term" value="F:URM1 activating enzyme activity"/>
    <property type="evidence" value="ECO:0007669"/>
    <property type="project" value="TreeGrafter"/>
</dbReference>
<dbReference type="InterPro" id="IPR000594">
    <property type="entry name" value="ThiF_NAD_FAD-bd"/>
</dbReference>
<evidence type="ECO:0000313" key="6">
    <source>
        <dbReference type="EMBL" id="CDW57715.1"/>
    </source>
</evidence>
<dbReference type="GO" id="GO:0004792">
    <property type="term" value="F:thiosulfate-cyanide sulfurtransferase activity"/>
    <property type="evidence" value="ECO:0007669"/>
    <property type="project" value="TreeGrafter"/>
</dbReference>
<dbReference type="GO" id="GO:0005737">
    <property type="term" value="C:cytoplasm"/>
    <property type="evidence" value="ECO:0007669"/>
    <property type="project" value="TreeGrafter"/>
</dbReference>
<keyword evidence="2" id="KW-0547">Nucleotide-binding</keyword>
<dbReference type="GO" id="GO:0032447">
    <property type="term" value="P:protein urmylation"/>
    <property type="evidence" value="ECO:0007669"/>
    <property type="project" value="TreeGrafter"/>
</dbReference>
<dbReference type="PANTHER" id="PTHR10953:SF102">
    <property type="entry name" value="ADENYLYLTRANSFERASE AND SULFURTRANSFERASE MOCS3"/>
    <property type="match status" value="1"/>
</dbReference>
<evidence type="ECO:0000256" key="4">
    <source>
        <dbReference type="ARBA" id="ARBA00023150"/>
    </source>
</evidence>
<dbReference type="PANTHER" id="PTHR10953">
    <property type="entry name" value="UBIQUITIN-ACTIVATING ENZYME E1"/>
    <property type="match status" value="1"/>
</dbReference>
<dbReference type="InterPro" id="IPR001763">
    <property type="entry name" value="Rhodanese-like_dom"/>
</dbReference>
<feature type="domain" description="Rhodanese" evidence="5">
    <location>
        <begin position="278"/>
        <end position="378"/>
    </location>
</feature>
<dbReference type="CDD" id="cd00757">
    <property type="entry name" value="ThiF_MoeB_HesA_family"/>
    <property type="match status" value="1"/>
</dbReference>
<dbReference type="Gene3D" id="3.40.250.10">
    <property type="entry name" value="Rhodanese-like domain"/>
    <property type="match status" value="1"/>
</dbReference>
<dbReference type="Gene3D" id="3.40.50.720">
    <property type="entry name" value="NAD(P)-binding Rossmann-like Domain"/>
    <property type="match status" value="1"/>
</dbReference>
<protein>
    <submittedName>
        <fullName evidence="6">Adenylyltransferase and sulfurtransferase</fullName>
    </submittedName>
</protein>
<sequence length="380" mass="41511">MYEIHHNFSSEELKRYSRQLILPELGVVGQTALKNFRVLIVGAGGLGCPCAIYLAAAGIGKIGIIDGDVIEESNLHRQILHTEDRIGRSKADSFRLNSNVSCQVYGEKLTSDNALSIVSSYDVVCDCSDNAPTRYLLNDVCVIGKKVLISGSALRWEGQMTTYSAGRGPCYRCLYPKPPPPELVTSCAQGGVLGTGTIGTLQANEVIKIAAGLESSYVGRLLVFDGLDGSFRTVKLRPRDSRCAVCGDSPTIRSPLNYEKFCGSPLCDSVGQLKDMLSCDDVLVIDCRPSHQWDIGHFSRAISSYWTVIQKTVRLATVQAVISNFSFRSAFVICHRGNQSQVAVACLRSKLGHSTDWRFKDVVGGVDAWSKEIDHSFPVY</sequence>
<evidence type="ECO:0000256" key="2">
    <source>
        <dbReference type="ARBA" id="ARBA00022741"/>
    </source>
</evidence>
<dbReference type="FunFam" id="3.40.50.720:FF:000033">
    <property type="entry name" value="Adenylyltransferase and sulfurtransferase MOCS3"/>
    <property type="match status" value="1"/>
</dbReference>
<evidence type="ECO:0000256" key="1">
    <source>
        <dbReference type="ARBA" id="ARBA00022679"/>
    </source>
</evidence>
<keyword evidence="3" id="KW-0067">ATP-binding</keyword>
<organism evidence="6 7">
    <name type="scientific">Trichuris trichiura</name>
    <name type="common">Whipworm</name>
    <name type="synonym">Trichocephalus trichiurus</name>
    <dbReference type="NCBI Taxonomy" id="36087"/>
    <lineage>
        <taxon>Eukaryota</taxon>
        <taxon>Metazoa</taxon>
        <taxon>Ecdysozoa</taxon>
        <taxon>Nematoda</taxon>
        <taxon>Enoplea</taxon>
        <taxon>Dorylaimia</taxon>
        <taxon>Trichinellida</taxon>
        <taxon>Trichuridae</taxon>
        <taxon>Trichuris</taxon>
    </lineage>
</organism>
<keyword evidence="6" id="KW-0548">Nucleotidyltransferase</keyword>
<proteinExistence type="predicted"/>
<dbReference type="AlphaFoldDB" id="A0A077ZGI4"/>
<reference evidence="6" key="2">
    <citation type="submission" date="2014-03" db="EMBL/GenBank/DDBJ databases">
        <title>The whipworm genome and dual-species transcriptomics of an intimate host-pathogen interaction.</title>
        <authorList>
            <person name="Foth B.J."/>
            <person name="Tsai I.J."/>
            <person name="Reid A.J."/>
            <person name="Bancroft A.J."/>
            <person name="Nichol S."/>
            <person name="Tracey A."/>
            <person name="Holroyd N."/>
            <person name="Cotton J.A."/>
            <person name="Stanley E.J."/>
            <person name="Zarowiecki M."/>
            <person name="Liu J.Z."/>
            <person name="Huckvale T."/>
            <person name="Cooper P.J."/>
            <person name="Grencis R.K."/>
            <person name="Berriman M."/>
        </authorList>
    </citation>
    <scope>NUCLEOTIDE SEQUENCE [LARGE SCALE GENOMIC DNA]</scope>
</reference>
<dbReference type="GO" id="GO:0002143">
    <property type="term" value="P:tRNA wobble position uridine thiolation"/>
    <property type="evidence" value="ECO:0007669"/>
    <property type="project" value="TreeGrafter"/>
</dbReference>
<dbReference type="STRING" id="36087.A0A077ZGI4"/>
<dbReference type="SUPFAM" id="SSF69572">
    <property type="entry name" value="Activating enzymes of the ubiquitin-like proteins"/>
    <property type="match status" value="1"/>
</dbReference>
<dbReference type="PROSITE" id="PS50206">
    <property type="entry name" value="RHODANESE_3"/>
    <property type="match status" value="1"/>
</dbReference>
<keyword evidence="4" id="KW-0501">Molybdenum cofactor biosynthesis</keyword>
<dbReference type="EMBL" id="HG806201">
    <property type="protein sequence ID" value="CDW57715.1"/>
    <property type="molecule type" value="Genomic_DNA"/>
</dbReference>
<name>A0A077ZGI4_TRITR</name>
<evidence type="ECO:0000313" key="7">
    <source>
        <dbReference type="Proteomes" id="UP000030665"/>
    </source>
</evidence>
<dbReference type="GO" id="GO:0005524">
    <property type="term" value="F:ATP binding"/>
    <property type="evidence" value="ECO:0007669"/>
    <property type="project" value="UniProtKB-KW"/>
</dbReference>
<dbReference type="InterPro" id="IPR035985">
    <property type="entry name" value="Ubiquitin-activating_enz"/>
</dbReference>
<evidence type="ECO:0000256" key="3">
    <source>
        <dbReference type="ARBA" id="ARBA00022840"/>
    </source>
</evidence>
<evidence type="ECO:0000259" key="5">
    <source>
        <dbReference type="PROSITE" id="PS50206"/>
    </source>
</evidence>
<gene>
    <name evidence="6" type="ORF">TTRE_0000600801</name>
</gene>